<keyword evidence="2" id="KW-1185">Reference proteome</keyword>
<protein>
    <submittedName>
        <fullName evidence="1">Uncharacterized protein</fullName>
    </submittedName>
</protein>
<gene>
    <name evidence="1" type="ORF">LX15_000823</name>
</gene>
<name>A0ABT1HNQ3_STRSD</name>
<sequence>MSVRQFAAYRSPGKGRVFALLDDPADTLEVVTTLGADDLALTDSLVAELNAYLAEREDKALDEVLRQLPEAVRRAVTSFLRQHCEPEPGTYGVHGAIRRLRLVYFDDRTPDFEEYVDAAYMIGLGVRVTNEVDPDGEIGWVVELLSDEPFVPASAEPRAWALPEGVAVLSTWTSQEQTIGNPVNATLSVARTASREGHWVRFHSLSREEGDSENDVCVSEFVVDTFDAPIPASQH</sequence>
<reference evidence="1 2" key="1">
    <citation type="submission" date="2022-06" db="EMBL/GenBank/DDBJ databases">
        <title>Genomic Encyclopedia of Archaeal and Bacterial Type Strains, Phase II (KMG-II): from individual species to whole genera.</title>
        <authorList>
            <person name="Goeker M."/>
        </authorList>
    </citation>
    <scope>NUCLEOTIDE SEQUENCE [LARGE SCALE GENOMIC DNA]</scope>
    <source>
        <strain evidence="1 2">DSM 40477</strain>
    </source>
</reference>
<evidence type="ECO:0000313" key="1">
    <source>
        <dbReference type="EMBL" id="MCP2257138.1"/>
    </source>
</evidence>
<comment type="caution">
    <text evidence="1">The sequence shown here is derived from an EMBL/GenBank/DDBJ whole genome shotgun (WGS) entry which is preliminary data.</text>
</comment>
<dbReference type="RefSeq" id="WP_253668108.1">
    <property type="nucleotide sequence ID" value="NZ_JAMTCP010000003.1"/>
</dbReference>
<dbReference type="Proteomes" id="UP001205311">
    <property type="component" value="Unassembled WGS sequence"/>
</dbReference>
<evidence type="ECO:0000313" key="2">
    <source>
        <dbReference type="Proteomes" id="UP001205311"/>
    </source>
</evidence>
<proteinExistence type="predicted"/>
<dbReference type="EMBL" id="JAMTCP010000003">
    <property type="protein sequence ID" value="MCP2257138.1"/>
    <property type="molecule type" value="Genomic_DNA"/>
</dbReference>
<organism evidence="1 2">
    <name type="scientific">Streptoalloteichus tenebrarius (strain ATCC 17920 / DSM 40477 / JCM 4838 / CBS 697.72 / NBRC 16177 / NCIMB 11028 / NRRL B-12390 / A12253. 1 / ISP 5477)</name>
    <name type="common">Streptomyces tenebrarius</name>
    <dbReference type="NCBI Taxonomy" id="1933"/>
    <lineage>
        <taxon>Bacteria</taxon>
        <taxon>Bacillati</taxon>
        <taxon>Actinomycetota</taxon>
        <taxon>Actinomycetes</taxon>
        <taxon>Pseudonocardiales</taxon>
        <taxon>Pseudonocardiaceae</taxon>
        <taxon>Streptoalloteichus</taxon>
    </lineage>
</organism>
<accession>A0ABT1HNQ3</accession>